<dbReference type="AlphaFoldDB" id="A0A1Y2CQA3"/>
<dbReference type="InterPro" id="IPR036291">
    <property type="entry name" value="NAD(P)-bd_dom_sf"/>
</dbReference>
<name>A0A1Y2CQA3_9FUNG</name>
<dbReference type="GO" id="GO:0005737">
    <property type="term" value="C:cytoplasm"/>
    <property type="evidence" value="ECO:0007669"/>
    <property type="project" value="TreeGrafter"/>
</dbReference>
<organism evidence="2 3">
    <name type="scientific">Rhizoclosmatium globosum</name>
    <dbReference type="NCBI Taxonomy" id="329046"/>
    <lineage>
        <taxon>Eukaryota</taxon>
        <taxon>Fungi</taxon>
        <taxon>Fungi incertae sedis</taxon>
        <taxon>Chytridiomycota</taxon>
        <taxon>Chytridiomycota incertae sedis</taxon>
        <taxon>Chytridiomycetes</taxon>
        <taxon>Chytridiales</taxon>
        <taxon>Chytriomycetaceae</taxon>
        <taxon>Rhizoclosmatium</taxon>
    </lineage>
</organism>
<keyword evidence="3" id="KW-1185">Reference proteome</keyword>
<evidence type="ECO:0000313" key="3">
    <source>
        <dbReference type="Proteomes" id="UP000193642"/>
    </source>
</evidence>
<dbReference type="Proteomes" id="UP000193642">
    <property type="component" value="Unassembled WGS sequence"/>
</dbReference>
<dbReference type="SUPFAM" id="SSF51735">
    <property type="entry name" value="NAD(P)-binding Rossmann-fold domains"/>
    <property type="match status" value="1"/>
</dbReference>
<dbReference type="STRING" id="329046.A0A1Y2CQA3"/>
<dbReference type="Gene3D" id="3.40.50.720">
    <property type="entry name" value="NAD(P)-binding Rossmann-like Domain"/>
    <property type="match status" value="2"/>
</dbReference>
<comment type="caution">
    <text evidence="2">The sequence shown here is derived from an EMBL/GenBank/DDBJ whole genome shotgun (WGS) entry which is preliminary data.</text>
</comment>
<dbReference type="GO" id="GO:0016491">
    <property type="term" value="F:oxidoreductase activity"/>
    <property type="evidence" value="ECO:0007669"/>
    <property type="project" value="TreeGrafter"/>
</dbReference>
<dbReference type="PANTHER" id="PTHR43544">
    <property type="entry name" value="SHORT-CHAIN DEHYDROGENASE/REDUCTASE"/>
    <property type="match status" value="1"/>
</dbReference>
<proteinExistence type="inferred from homology"/>
<gene>
    <name evidence="2" type="ORF">BCR33DRAFT_714189</name>
</gene>
<sequence>MSSEMETDSIVETGDEELGTHFTSADLESTAKVLAALNTSPALKRFAKTNATLRDVLALGHRVFRPSDDEKKSFVKKQKKNLRDDDLKLLDDAGIRKMRLVKMVGMIGGSVDLQKPPRIANPEDVDKFIAEDEAKTAAAIKAEAEKLMQQPAASVLPEESSSTPLFTHVEADPTVDQLPPPKKLNYKRSCHICGALFNELHAFYDQLCLPCATFNYTKRFSKANMKGRVCIVTGARVKIGYAIALKLLRMDAAKVIVTTRFPHDAARRFAAEPDSDTFKDRLTIYGLDFRDIRMMHHFCAHIRAKETRLDVIINNAAQTVRKPPGFYEHLMSGEAVEMLGPEVLEKVEVVDVFRVGDKYLFGSPDVAAAEAKRLMGSASSAAAKLNVVSSGDHVELATNAAVQGDVLMATPAKNAINLGTDFIPADPGSAASLALKDGVVVNEAASMSQIPMMASDITSAAQSTELFPKGLYDRDDQQVDLRTQNSWNLEMGQISTVEMMECHVINSFAPWVLISELKSLMEASGPVDGSTLPEGTFFDKYVVNVSAMEGQFYRNKTIFHPHTNMAKASLNMMTRTAAAGFAAVGIFMTAVDTGWITDEQPQHLWEKRANQPPPLDEWDAAMRVLDPVMCGVRGEEKVWGAFLKNYKPTRW</sequence>
<dbReference type="InterPro" id="IPR002347">
    <property type="entry name" value="SDR_fam"/>
</dbReference>
<protein>
    <submittedName>
        <fullName evidence="2">NAD(P)-binding protein</fullName>
    </submittedName>
</protein>
<evidence type="ECO:0000313" key="2">
    <source>
        <dbReference type="EMBL" id="ORY49137.1"/>
    </source>
</evidence>
<dbReference type="Pfam" id="PF00106">
    <property type="entry name" value="adh_short"/>
    <property type="match status" value="1"/>
</dbReference>
<evidence type="ECO:0000256" key="1">
    <source>
        <dbReference type="ARBA" id="ARBA00006484"/>
    </source>
</evidence>
<comment type="similarity">
    <text evidence="1">Belongs to the short-chain dehydrogenases/reductases (SDR) family.</text>
</comment>
<dbReference type="OrthoDB" id="191139at2759"/>
<reference evidence="2 3" key="1">
    <citation type="submission" date="2016-07" db="EMBL/GenBank/DDBJ databases">
        <title>Pervasive Adenine N6-methylation of Active Genes in Fungi.</title>
        <authorList>
            <consortium name="DOE Joint Genome Institute"/>
            <person name="Mondo S.J."/>
            <person name="Dannebaum R.O."/>
            <person name="Kuo R.C."/>
            <person name="Labutti K."/>
            <person name="Haridas S."/>
            <person name="Kuo A."/>
            <person name="Salamov A."/>
            <person name="Ahrendt S.R."/>
            <person name="Lipzen A."/>
            <person name="Sullivan W."/>
            <person name="Andreopoulos W.B."/>
            <person name="Clum A."/>
            <person name="Lindquist E."/>
            <person name="Daum C."/>
            <person name="Ramamoorthy G.K."/>
            <person name="Gryganskyi A."/>
            <person name="Culley D."/>
            <person name="Magnuson J.K."/>
            <person name="James T.Y."/>
            <person name="O'Malley M.A."/>
            <person name="Stajich J.E."/>
            <person name="Spatafora J.W."/>
            <person name="Visel A."/>
            <person name="Grigoriev I.V."/>
        </authorList>
    </citation>
    <scope>NUCLEOTIDE SEQUENCE [LARGE SCALE GENOMIC DNA]</scope>
    <source>
        <strain evidence="2 3">JEL800</strain>
    </source>
</reference>
<dbReference type="InterPro" id="IPR051468">
    <property type="entry name" value="Fungal_SecMetab_SDRs"/>
</dbReference>
<dbReference type="EMBL" id="MCGO01000010">
    <property type="protein sequence ID" value="ORY49137.1"/>
    <property type="molecule type" value="Genomic_DNA"/>
</dbReference>
<accession>A0A1Y2CQA3</accession>
<dbReference type="PANTHER" id="PTHR43544:SF2">
    <property type="entry name" value="OXIDOREDUCTASE"/>
    <property type="match status" value="1"/>
</dbReference>